<dbReference type="Pfam" id="PF00090">
    <property type="entry name" value="TSP_1"/>
    <property type="match status" value="2"/>
</dbReference>
<comment type="subcellular location">
    <subcellularLocation>
        <location evidence="1">Secreted</location>
    </subcellularLocation>
</comment>
<dbReference type="Proteomes" id="UP001164746">
    <property type="component" value="Chromosome 8"/>
</dbReference>
<dbReference type="Gene3D" id="2.20.100.10">
    <property type="entry name" value="Thrombospondin type-1 (TSP1) repeat"/>
    <property type="match status" value="2"/>
</dbReference>
<protein>
    <submittedName>
        <fullName evidence="6">HMCN1-like protein</fullName>
    </submittedName>
</protein>
<evidence type="ECO:0000256" key="1">
    <source>
        <dbReference type="ARBA" id="ARBA00004613"/>
    </source>
</evidence>
<reference evidence="6" key="1">
    <citation type="submission" date="2022-11" db="EMBL/GenBank/DDBJ databases">
        <title>Centuries of genome instability and evolution in soft-shell clam transmissible cancer (bioRxiv).</title>
        <authorList>
            <person name="Hart S.F.M."/>
            <person name="Yonemitsu M.A."/>
            <person name="Giersch R.M."/>
            <person name="Beal B.F."/>
            <person name="Arriagada G."/>
            <person name="Davis B.W."/>
            <person name="Ostrander E.A."/>
            <person name="Goff S.P."/>
            <person name="Metzger M.J."/>
        </authorList>
    </citation>
    <scope>NUCLEOTIDE SEQUENCE</scope>
    <source>
        <strain evidence="6">MELC-2E11</strain>
        <tissue evidence="6">Siphon/mantle</tissue>
    </source>
</reference>
<dbReference type="SUPFAM" id="SSF82895">
    <property type="entry name" value="TSP-1 type 1 repeat"/>
    <property type="match status" value="2"/>
</dbReference>
<dbReference type="InterPro" id="IPR036383">
    <property type="entry name" value="TSP1_rpt_sf"/>
</dbReference>
<evidence type="ECO:0000313" key="6">
    <source>
        <dbReference type="EMBL" id="WAR12731.1"/>
    </source>
</evidence>
<proteinExistence type="predicted"/>
<keyword evidence="4" id="KW-0677">Repeat</keyword>
<gene>
    <name evidence="6" type="ORF">MAR_026911</name>
</gene>
<evidence type="ECO:0000256" key="4">
    <source>
        <dbReference type="ARBA" id="ARBA00022737"/>
    </source>
</evidence>
<evidence type="ECO:0000313" key="7">
    <source>
        <dbReference type="Proteomes" id="UP001164746"/>
    </source>
</evidence>
<organism evidence="6 7">
    <name type="scientific">Mya arenaria</name>
    <name type="common">Soft-shell clam</name>
    <dbReference type="NCBI Taxonomy" id="6604"/>
    <lineage>
        <taxon>Eukaryota</taxon>
        <taxon>Metazoa</taxon>
        <taxon>Spiralia</taxon>
        <taxon>Lophotrochozoa</taxon>
        <taxon>Mollusca</taxon>
        <taxon>Bivalvia</taxon>
        <taxon>Autobranchia</taxon>
        <taxon>Heteroconchia</taxon>
        <taxon>Euheterodonta</taxon>
        <taxon>Imparidentia</taxon>
        <taxon>Neoheterodontei</taxon>
        <taxon>Myida</taxon>
        <taxon>Myoidea</taxon>
        <taxon>Myidae</taxon>
        <taxon>Mya</taxon>
    </lineage>
</organism>
<dbReference type="PRINTS" id="PR01705">
    <property type="entry name" value="TSP1REPEAT"/>
</dbReference>
<evidence type="ECO:0000256" key="2">
    <source>
        <dbReference type="ARBA" id="ARBA00022525"/>
    </source>
</evidence>
<dbReference type="PANTHER" id="PTHR22906">
    <property type="entry name" value="PROPERDIN"/>
    <property type="match status" value="1"/>
</dbReference>
<keyword evidence="3" id="KW-0732">Signal</keyword>
<dbReference type="SMART" id="SM00209">
    <property type="entry name" value="TSP1"/>
    <property type="match status" value="2"/>
</dbReference>
<evidence type="ECO:0000256" key="3">
    <source>
        <dbReference type="ARBA" id="ARBA00022729"/>
    </source>
</evidence>
<keyword evidence="5" id="KW-1015">Disulfide bond</keyword>
<evidence type="ECO:0000256" key="5">
    <source>
        <dbReference type="ARBA" id="ARBA00023157"/>
    </source>
</evidence>
<sequence length="172" mass="18276">MAKSQRQVGAALDGNWGEWQAWQGCSATCGTGSMRRYRNCDDPAPDFGGSPCEGDSFEQQECSSGALVIHFGVLPVVVDGNWGEWSASGACSATCGDGRSVRTRDCDNPAPSNGGALCYGDAIVVSTCVVQECNASSDADDSGYGDGYLNVRYIHLYVLFTHACMRSRPDFC</sequence>
<dbReference type="PANTHER" id="PTHR22906:SF43">
    <property type="entry name" value="PROPERDIN"/>
    <property type="match status" value="1"/>
</dbReference>
<keyword evidence="2" id="KW-0964">Secreted</keyword>
<dbReference type="InterPro" id="IPR000884">
    <property type="entry name" value="TSP1_rpt"/>
</dbReference>
<name>A0ABY7F031_MYAAR</name>
<accession>A0ABY7F031</accession>
<dbReference type="InterPro" id="IPR052065">
    <property type="entry name" value="Compl_asym_regulator"/>
</dbReference>
<dbReference type="PROSITE" id="PS50092">
    <property type="entry name" value="TSP1"/>
    <property type="match status" value="2"/>
</dbReference>
<dbReference type="EMBL" id="CP111019">
    <property type="protein sequence ID" value="WAR12731.1"/>
    <property type="molecule type" value="Genomic_DNA"/>
</dbReference>
<keyword evidence="7" id="KW-1185">Reference proteome</keyword>